<dbReference type="InterPro" id="IPR000184">
    <property type="entry name" value="Bac_surfAg_D15"/>
</dbReference>
<proteinExistence type="predicted"/>
<feature type="signal peptide" evidence="5">
    <location>
        <begin position="1"/>
        <end position="20"/>
    </location>
</feature>
<evidence type="ECO:0000256" key="4">
    <source>
        <dbReference type="ARBA" id="ARBA00023136"/>
    </source>
</evidence>
<sequence length="1209" mass="137286">MTKRLLLLVFWFLGWTAALAQQAPRYSVFLLGDAGNPVPGHDPVLSTLQKQLTTAGPNALMAFLGDNLYPSGLPAPGPGRAPLEQKLKDQLAIIRDFKGKTLVIPGNHDWQQGHKDGWNRVRNQADYIRQLTGRDDVFVPEGGCPGPVEIPVSPELTILAFDSQYWLHPWDKPDETSDCGTTDIASFFIAVEDILERNQHRQVLVLGHHPMYSHGDHGGYYTWKDHLFPLTEKVPWLYVPLPVIGSIYPLYRTLIGNIQDIPHPKYQLFRNGMVRLLRQYGNVFYANGHDHNLQLIERDSLYYLTSGSGSKQTPVKKARDSRFAESTKGFARLDYGADSLTIRFYAPDSAFSEGRILYSQVIPLPRLRPVNNVPTTTKLPEIQAASLHYGAGFRKRMWLGSNYRDVWATPIRTRTVDLPTERGGLKILQKGGGMQTLSLRLEAKSGMQYVMRSVEKYAENAIPLSLRSGFVADLVQDQISASHPYAALAIPPLAGAAGVLHTNPEVVRLPADTTLGPYRRQFAGQMVLYEERGDDGFSGFKKVISTDKVLQKLAEDNDNQVNQQEVLRARLFDMWLGDWDRHDDQWRWAVEKTKKTQSYIPIPRDRDQAFFVNEGILPKIVSRKWIMPKFQGFGFTIRDVPGFNFNARYFDRSFLTEPGKADWLRMADSLRHRLTDERIAEAMSRFPVSADGSGAIKQSAETIASKLRQRREDLTRYAEQQYLFLAKAVDVVGSDKEELFLVNRLPDGKTEVRMTKKGGKELYSRVFDPTETNEVRLYGLGGNDVFRVGGSAVRGPVIRIIGGTGMDDIRDSSHVNGLRRKTVVYDTKDSTRLEGGHETRSELSDHASVNLYNRKSFLYDLIQPLVSVQFNPDDGVFLGGGVLIRKQGFRKNPFAAQHRITVNHSFATKAYNFDYQGDFTHLIGSLDLQVNAEIRSPNFVRNFFGLGNETVFDRDKKIRYYRTRFEEWHLDALLRKRVGSHLTLFAGPVVEQIELEENKNRYINQYLETVGPVEADRLLKTKWYGGLKAGLTFDNRDSKLYPTRGIYLNTNYLVYKGLRESTKNLNRLEGELAFYWSARLPARLTLATRLGGGKNFDDYEFFQSNTLGGLSNLRGFRRTRFAGKSSLYHNLEARLKIATLRTYFFPAYLGVLAFHDIGRVWQPGENSNQWHRGVGGGIWFAPYQAAVISLVYAHSREENIPMIRLGFLF</sequence>
<keyword evidence="4" id="KW-0472">Membrane</keyword>
<dbReference type="AlphaFoldDB" id="A0A1G9YJ94"/>
<organism evidence="8 9">
    <name type="scientific">Siphonobacter aquaeclarae</name>
    <dbReference type="NCBI Taxonomy" id="563176"/>
    <lineage>
        <taxon>Bacteria</taxon>
        <taxon>Pseudomonadati</taxon>
        <taxon>Bacteroidota</taxon>
        <taxon>Cytophagia</taxon>
        <taxon>Cytophagales</taxon>
        <taxon>Cytophagaceae</taxon>
        <taxon>Siphonobacter</taxon>
    </lineage>
</organism>
<dbReference type="Proteomes" id="UP000198901">
    <property type="component" value="Unassembled WGS sequence"/>
</dbReference>
<reference evidence="8 9" key="1">
    <citation type="submission" date="2016-10" db="EMBL/GenBank/DDBJ databases">
        <authorList>
            <person name="de Groot N.N."/>
        </authorList>
    </citation>
    <scope>NUCLEOTIDE SEQUENCE [LARGE SCALE GENOMIC DNA]</scope>
    <source>
        <strain evidence="8 9">DSM 21668</strain>
    </source>
</reference>
<dbReference type="PANTHER" id="PTHR10161:SF14">
    <property type="entry name" value="TARTRATE-RESISTANT ACID PHOSPHATASE TYPE 5"/>
    <property type="match status" value="1"/>
</dbReference>
<evidence type="ECO:0000256" key="3">
    <source>
        <dbReference type="ARBA" id="ARBA00022801"/>
    </source>
</evidence>
<dbReference type="GO" id="GO:0016787">
    <property type="term" value="F:hydrolase activity"/>
    <property type="evidence" value="ECO:0007669"/>
    <property type="project" value="UniProtKB-KW"/>
</dbReference>
<evidence type="ECO:0000256" key="1">
    <source>
        <dbReference type="ARBA" id="ARBA00004370"/>
    </source>
</evidence>
<dbReference type="Gene3D" id="2.40.160.50">
    <property type="entry name" value="membrane protein fhac: a member of the omp85/tpsb transporter family"/>
    <property type="match status" value="1"/>
</dbReference>
<dbReference type="InterPro" id="IPR029052">
    <property type="entry name" value="Metallo-depent_PP-like"/>
</dbReference>
<dbReference type="Gene3D" id="3.60.21.10">
    <property type="match status" value="1"/>
</dbReference>
<evidence type="ECO:0000256" key="5">
    <source>
        <dbReference type="SAM" id="SignalP"/>
    </source>
</evidence>
<dbReference type="GO" id="GO:0019867">
    <property type="term" value="C:outer membrane"/>
    <property type="evidence" value="ECO:0007669"/>
    <property type="project" value="InterPro"/>
</dbReference>
<evidence type="ECO:0000259" key="6">
    <source>
        <dbReference type="Pfam" id="PF00149"/>
    </source>
</evidence>
<keyword evidence="3" id="KW-0378">Hydrolase</keyword>
<dbReference type="STRING" id="563176.SAMN04488090_4957"/>
<feature type="domain" description="Bacterial surface antigen (D15)" evidence="7">
    <location>
        <begin position="924"/>
        <end position="1174"/>
    </location>
</feature>
<gene>
    <name evidence="8" type="ORF">SAMN04488090_4957</name>
</gene>
<keyword evidence="2 5" id="KW-0732">Signal</keyword>
<evidence type="ECO:0000313" key="9">
    <source>
        <dbReference type="Proteomes" id="UP000198901"/>
    </source>
</evidence>
<evidence type="ECO:0000313" key="8">
    <source>
        <dbReference type="EMBL" id="SDN08992.1"/>
    </source>
</evidence>
<comment type="subcellular location">
    <subcellularLocation>
        <location evidence="1">Membrane</location>
    </subcellularLocation>
</comment>
<dbReference type="PANTHER" id="PTHR10161">
    <property type="entry name" value="TARTRATE-RESISTANT ACID PHOSPHATASE TYPE 5"/>
    <property type="match status" value="1"/>
</dbReference>
<dbReference type="InterPro" id="IPR051558">
    <property type="entry name" value="Metallophosphoesterase_PAP"/>
</dbReference>
<dbReference type="RefSeq" id="WP_093209151.1">
    <property type="nucleotide sequence ID" value="NZ_FNGS01000013.1"/>
</dbReference>
<dbReference type="OrthoDB" id="333971at2"/>
<evidence type="ECO:0000259" key="7">
    <source>
        <dbReference type="Pfam" id="PF01103"/>
    </source>
</evidence>
<dbReference type="EMBL" id="FNGS01000013">
    <property type="protein sequence ID" value="SDN08992.1"/>
    <property type="molecule type" value="Genomic_DNA"/>
</dbReference>
<feature type="domain" description="Calcineurin-like phosphoesterase" evidence="6">
    <location>
        <begin position="29"/>
        <end position="225"/>
    </location>
</feature>
<evidence type="ECO:0000256" key="2">
    <source>
        <dbReference type="ARBA" id="ARBA00022729"/>
    </source>
</evidence>
<dbReference type="SUPFAM" id="SSF56300">
    <property type="entry name" value="Metallo-dependent phosphatases"/>
    <property type="match status" value="1"/>
</dbReference>
<accession>A0A1G9YJ94</accession>
<feature type="chain" id="PRO_5011741903" evidence="5">
    <location>
        <begin position="21"/>
        <end position="1209"/>
    </location>
</feature>
<keyword evidence="9" id="KW-1185">Reference proteome</keyword>
<dbReference type="InterPro" id="IPR004843">
    <property type="entry name" value="Calcineurin-like_PHP"/>
</dbReference>
<dbReference type="Pfam" id="PF00149">
    <property type="entry name" value="Metallophos"/>
    <property type="match status" value="1"/>
</dbReference>
<protein>
    <submittedName>
        <fullName evidence="8">Calcineurin-like phosphoesterase</fullName>
    </submittedName>
</protein>
<name>A0A1G9YJ94_9BACT</name>
<dbReference type="Pfam" id="PF01103">
    <property type="entry name" value="Omp85"/>
    <property type="match status" value="1"/>
</dbReference>